<feature type="non-terminal residue" evidence="8">
    <location>
        <position position="1"/>
    </location>
</feature>
<dbReference type="InterPro" id="IPR021858">
    <property type="entry name" value="Fun_TF"/>
</dbReference>
<organism evidence="8 9">
    <name type="scientific">Scytalidium lignicola</name>
    <name type="common">Hyphomycete</name>
    <dbReference type="NCBI Taxonomy" id="5539"/>
    <lineage>
        <taxon>Eukaryota</taxon>
        <taxon>Fungi</taxon>
        <taxon>Dikarya</taxon>
        <taxon>Ascomycota</taxon>
        <taxon>Pezizomycotina</taxon>
        <taxon>Leotiomycetes</taxon>
        <taxon>Leotiomycetes incertae sedis</taxon>
        <taxon>Scytalidium</taxon>
    </lineage>
</organism>
<dbReference type="OMA" id="TYAYPEF"/>
<dbReference type="GO" id="GO:0000981">
    <property type="term" value="F:DNA-binding transcription factor activity, RNA polymerase II-specific"/>
    <property type="evidence" value="ECO:0007669"/>
    <property type="project" value="InterPro"/>
</dbReference>
<dbReference type="SMART" id="SM00066">
    <property type="entry name" value="GAL4"/>
    <property type="match status" value="1"/>
</dbReference>
<evidence type="ECO:0000313" key="8">
    <source>
        <dbReference type="EMBL" id="RFU26147.1"/>
    </source>
</evidence>
<evidence type="ECO:0000313" key="9">
    <source>
        <dbReference type="Proteomes" id="UP000258309"/>
    </source>
</evidence>
<evidence type="ECO:0000256" key="1">
    <source>
        <dbReference type="ARBA" id="ARBA00022723"/>
    </source>
</evidence>
<evidence type="ECO:0000256" key="5">
    <source>
        <dbReference type="ARBA" id="ARBA00023163"/>
    </source>
</evidence>
<dbReference type="EMBL" id="NCSJ02000281">
    <property type="protein sequence ID" value="RFU26147.1"/>
    <property type="molecule type" value="Genomic_DNA"/>
</dbReference>
<feature type="non-terminal residue" evidence="8">
    <location>
        <position position="536"/>
    </location>
</feature>
<dbReference type="Gene3D" id="4.10.240.10">
    <property type="entry name" value="Zn(2)-C6 fungal-type DNA-binding domain"/>
    <property type="match status" value="1"/>
</dbReference>
<dbReference type="SUPFAM" id="SSF57701">
    <property type="entry name" value="Zn2/Cys6 DNA-binding domain"/>
    <property type="match status" value="1"/>
</dbReference>
<keyword evidence="1" id="KW-0479">Metal-binding</keyword>
<dbReference type="PANTHER" id="PTHR36206:SF12">
    <property type="entry name" value="ASPERCRYPTIN BIOSYNTHESIS CLUSTER-SPECIFIC TRANSCRIPTION REGULATOR ATNN-RELATED"/>
    <property type="match status" value="1"/>
</dbReference>
<dbReference type="CDD" id="cd00067">
    <property type="entry name" value="GAL4"/>
    <property type="match status" value="1"/>
</dbReference>
<accession>A0A3E2GYR8</accession>
<dbReference type="Proteomes" id="UP000258309">
    <property type="component" value="Unassembled WGS sequence"/>
</dbReference>
<dbReference type="PANTHER" id="PTHR36206">
    <property type="entry name" value="ASPERCRYPTIN BIOSYNTHESIS CLUSTER-SPECIFIC TRANSCRIPTION REGULATOR ATNN-RELATED"/>
    <property type="match status" value="1"/>
</dbReference>
<reference evidence="8 9" key="1">
    <citation type="submission" date="2018-05" db="EMBL/GenBank/DDBJ databases">
        <title>Draft genome sequence of Scytalidium lignicola DSM 105466, a ubiquitous saprotrophic fungus.</title>
        <authorList>
            <person name="Buettner E."/>
            <person name="Gebauer A.M."/>
            <person name="Hofrichter M."/>
            <person name="Liers C."/>
            <person name="Kellner H."/>
        </authorList>
    </citation>
    <scope>NUCLEOTIDE SEQUENCE [LARGE SCALE GENOMIC DNA]</scope>
    <source>
        <strain evidence="8 9">DSM 105466</strain>
    </source>
</reference>
<dbReference type="OrthoDB" id="2593732at2759"/>
<evidence type="ECO:0000256" key="4">
    <source>
        <dbReference type="ARBA" id="ARBA00023125"/>
    </source>
</evidence>
<dbReference type="PROSITE" id="PS00463">
    <property type="entry name" value="ZN2_CY6_FUNGAL_1"/>
    <property type="match status" value="1"/>
</dbReference>
<keyword evidence="6" id="KW-0539">Nucleus</keyword>
<evidence type="ECO:0000256" key="3">
    <source>
        <dbReference type="ARBA" id="ARBA00023015"/>
    </source>
</evidence>
<evidence type="ECO:0000256" key="6">
    <source>
        <dbReference type="ARBA" id="ARBA00023242"/>
    </source>
</evidence>
<dbReference type="Pfam" id="PF00172">
    <property type="entry name" value="Zn_clus"/>
    <property type="match status" value="1"/>
</dbReference>
<keyword evidence="9" id="KW-1185">Reference proteome</keyword>
<dbReference type="GO" id="GO:0008270">
    <property type="term" value="F:zinc ion binding"/>
    <property type="evidence" value="ECO:0007669"/>
    <property type="project" value="InterPro"/>
</dbReference>
<gene>
    <name evidence="8" type="ORF">B7463_g10185</name>
</gene>
<dbReference type="AlphaFoldDB" id="A0A3E2GYR8"/>
<dbReference type="InterPro" id="IPR001138">
    <property type="entry name" value="Zn2Cys6_DnaBD"/>
</dbReference>
<dbReference type="Pfam" id="PF11951">
    <property type="entry name" value="Fungal_trans_2"/>
    <property type="match status" value="1"/>
</dbReference>
<dbReference type="PROSITE" id="PS50048">
    <property type="entry name" value="ZN2_CY6_FUNGAL_2"/>
    <property type="match status" value="1"/>
</dbReference>
<keyword evidence="2" id="KW-0862">Zinc</keyword>
<dbReference type="GO" id="GO:0003677">
    <property type="term" value="F:DNA binding"/>
    <property type="evidence" value="ECO:0007669"/>
    <property type="project" value="UniProtKB-KW"/>
</dbReference>
<keyword evidence="5" id="KW-0804">Transcription</keyword>
<protein>
    <recommendedName>
        <fullName evidence="7">Zn(2)-C6 fungal-type domain-containing protein</fullName>
    </recommendedName>
</protein>
<sequence>MPSRIKARPPRKRAFTPKTRTGCKTCRIRRIKCDENRPSCGQCTRGRRICDGYVNPASPSQTHRRFESLSASFTTMSVCTLIGTDQERRCFHYFRCRTVPQLSGSFESTFWNRLLLQATQHQPVVWHAVVALGSLHRHFEQRHQNLSEADEFALQQYVKAIGLVLKPIREQGHQAADVVLISCVLFVCFEILRGYHSAALSHINGGVKIISELPSCQPNTTLSLAANPYVPLPVFKQIFSRLDAQASQISNRRPRHLLYQNLSTTNPSYNADIPTSFQSFEAARNELDYIHTDAMIAMQSLPPPSPITYPPSPIDAQIKLSLDLICNSSTIRLKKWSSAFESLLQTQKDNLSEFNQREVDILKLHRVLMSINLNIDLVRAKNDEMMWDNYTEEFETMVRYAEDLLNSTATQEQSAFTLDTEVILPLYFVAVKCRHGRVRRKAISLLRSQQRQEGVWNSFLTARVAERSMQIEEEGLDSTIVVAAEVLRFKRVLGVEVSFDFEHRRANLEFVKLKENGGVDRVNEWIEWTSLGPKIL</sequence>
<dbReference type="InterPro" id="IPR036864">
    <property type="entry name" value="Zn2-C6_fun-type_DNA-bd_sf"/>
</dbReference>
<feature type="domain" description="Zn(2)-C6 fungal-type" evidence="7">
    <location>
        <begin position="22"/>
        <end position="50"/>
    </location>
</feature>
<proteinExistence type="predicted"/>
<keyword evidence="4" id="KW-0238">DNA-binding</keyword>
<evidence type="ECO:0000256" key="2">
    <source>
        <dbReference type="ARBA" id="ARBA00022833"/>
    </source>
</evidence>
<keyword evidence="3" id="KW-0805">Transcription regulation</keyword>
<name>A0A3E2GYR8_SCYLI</name>
<comment type="caution">
    <text evidence="8">The sequence shown here is derived from an EMBL/GenBank/DDBJ whole genome shotgun (WGS) entry which is preliminary data.</text>
</comment>
<dbReference type="InterPro" id="IPR052360">
    <property type="entry name" value="Transcr_Regulatory_Proteins"/>
</dbReference>
<evidence type="ECO:0000259" key="7">
    <source>
        <dbReference type="PROSITE" id="PS50048"/>
    </source>
</evidence>
<dbReference type="STRING" id="5539.A0A3E2GYR8"/>